<feature type="transmembrane region" description="Helical" evidence="1">
    <location>
        <begin position="6"/>
        <end position="31"/>
    </location>
</feature>
<name>A0A2A2HZ23_9GAMM</name>
<protein>
    <submittedName>
        <fullName evidence="2">Uncharacterized protein</fullName>
    </submittedName>
</protein>
<evidence type="ECO:0000256" key="1">
    <source>
        <dbReference type="SAM" id="Phobius"/>
    </source>
</evidence>
<accession>A0A2A2HZ23</accession>
<gene>
    <name evidence="2" type="ORF">CF392_16080</name>
</gene>
<evidence type="ECO:0000313" key="3">
    <source>
        <dbReference type="Proteomes" id="UP000218332"/>
    </source>
</evidence>
<evidence type="ECO:0000313" key="2">
    <source>
        <dbReference type="EMBL" id="PAV24472.1"/>
    </source>
</evidence>
<dbReference type="AlphaFoldDB" id="A0A2A2HZ23"/>
<feature type="transmembrane region" description="Helical" evidence="1">
    <location>
        <begin position="43"/>
        <end position="60"/>
    </location>
</feature>
<dbReference type="EMBL" id="NMPM01000165">
    <property type="protein sequence ID" value="PAV24472.1"/>
    <property type="molecule type" value="Genomic_DNA"/>
</dbReference>
<feature type="transmembrane region" description="Helical" evidence="1">
    <location>
        <begin position="66"/>
        <end position="85"/>
    </location>
</feature>
<organism evidence="2 3">
    <name type="scientific">Tamilnaduibacter salinus</name>
    <dbReference type="NCBI Taxonomy" id="1484056"/>
    <lineage>
        <taxon>Bacteria</taxon>
        <taxon>Pseudomonadati</taxon>
        <taxon>Pseudomonadota</taxon>
        <taxon>Gammaproteobacteria</taxon>
        <taxon>Pseudomonadales</taxon>
        <taxon>Marinobacteraceae</taxon>
        <taxon>Tamilnaduibacter</taxon>
    </lineage>
</organism>
<sequence length="102" mass="11042">MGPNFVRVGLFLIVLAGGQFVNVVSGSVGYLLTMTGHERELRLNMLVGAITCLTLSLLLIPKYEILGGAIATSISIALQNLLGVFQVNRLLGFNTLAIWRRL</sequence>
<proteinExistence type="predicted"/>
<keyword evidence="1" id="KW-1133">Transmembrane helix</keyword>
<dbReference type="Proteomes" id="UP000218332">
    <property type="component" value="Unassembled WGS sequence"/>
</dbReference>
<comment type="caution">
    <text evidence="2">The sequence shown here is derived from an EMBL/GenBank/DDBJ whole genome shotgun (WGS) entry which is preliminary data.</text>
</comment>
<keyword evidence="1" id="KW-0472">Membrane</keyword>
<keyword evidence="3" id="KW-1185">Reference proteome</keyword>
<keyword evidence="1" id="KW-0812">Transmembrane</keyword>
<reference evidence="2 3" key="1">
    <citation type="submission" date="2017-07" db="EMBL/GenBank/DDBJ databases">
        <title>Tamlnaduibacter salinus (Mi-7) genome sequencing.</title>
        <authorList>
            <person name="Verma A."/>
            <person name="Krishnamurthi S."/>
        </authorList>
    </citation>
    <scope>NUCLEOTIDE SEQUENCE [LARGE SCALE GENOMIC DNA]</scope>
    <source>
        <strain evidence="2 3">Mi-7</strain>
    </source>
</reference>